<proteinExistence type="predicted"/>
<reference evidence="3 6" key="2">
    <citation type="submission" date="2019-07" db="EMBL/GenBank/DDBJ databases">
        <title>Whole genome shotgun sequence of Halomonas cupida NBRC 102219.</title>
        <authorList>
            <person name="Hosoyama A."/>
            <person name="Uohara A."/>
            <person name="Ohji S."/>
            <person name="Ichikawa N."/>
        </authorList>
    </citation>
    <scope>NUCLEOTIDE SEQUENCE [LARGE SCALE GENOMIC DNA]</scope>
    <source>
        <strain evidence="3 6">NBRC 102219</strain>
    </source>
</reference>
<feature type="domain" description="Methyltransferase type 11" evidence="2">
    <location>
        <begin position="62"/>
        <end position="157"/>
    </location>
</feature>
<dbReference type="InterPro" id="IPR029063">
    <property type="entry name" value="SAM-dependent_MTases_sf"/>
</dbReference>
<dbReference type="PANTHER" id="PTHR43861:SF1">
    <property type="entry name" value="TRANS-ACONITATE 2-METHYLTRANSFERASE"/>
    <property type="match status" value="1"/>
</dbReference>
<organism evidence="4 5">
    <name type="scientific">Halomonas cupida</name>
    <dbReference type="NCBI Taxonomy" id="44933"/>
    <lineage>
        <taxon>Bacteria</taxon>
        <taxon>Pseudomonadati</taxon>
        <taxon>Pseudomonadota</taxon>
        <taxon>Gammaproteobacteria</taxon>
        <taxon>Oceanospirillales</taxon>
        <taxon>Halomonadaceae</taxon>
        <taxon>Halomonas</taxon>
    </lineage>
</organism>
<dbReference type="Proteomes" id="UP000184123">
    <property type="component" value="Unassembled WGS sequence"/>
</dbReference>
<evidence type="ECO:0000313" key="6">
    <source>
        <dbReference type="Proteomes" id="UP000321726"/>
    </source>
</evidence>
<feature type="region of interest" description="Disordered" evidence="1">
    <location>
        <begin position="1"/>
        <end position="20"/>
    </location>
</feature>
<protein>
    <submittedName>
        <fullName evidence="3">Malonyl-[acyl-carrier protein] O-methyltransferase</fullName>
    </submittedName>
    <submittedName>
        <fullName evidence="4">Pimeloyl-CoA biosynthesis protein BioC</fullName>
    </submittedName>
</protein>
<feature type="compositionally biased region" description="Low complexity" evidence="1">
    <location>
        <begin position="1"/>
        <end position="17"/>
    </location>
</feature>
<dbReference type="CDD" id="cd02440">
    <property type="entry name" value="AdoMet_MTases"/>
    <property type="match status" value="1"/>
</dbReference>
<evidence type="ECO:0000256" key="1">
    <source>
        <dbReference type="SAM" id="MobiDB-lite"/>
    </source>
</evidence>
<gene>
    <name evidence="3" type="primary">bioC</name>
    <name evidence="3" type="ORF">HCU01_18600</name>
    <name evidence="4" type="ORF">SAMN05660971_02696</name>
</gene>
<dbReference type="Proteomes" id="UP000321726">
    <property type="component" value="Unassembled WGS sequence"/>
</dbReference>
<dbReference type="AlphaFoldDB" id="A0A1M7HWE6"/>
<dbReference type="PANTHER" id="PTHR43861">
    <property type="entry name" value="TRANS-ACONITATE 2-METHYLTRANSFERASE-RELATED"/>
    <property type="match status" value="1"/>
</dbReference>
<name>A0A1M7HWE6_9GAMM</name>
<keyword evidence="6" id="KW-1185">Reference proteome</keyword>
<dbReference type="OrthoDB" id="9760689at2"/>
<dbReference type="InterPro" id="IPR013216">
    <property type="entry name" value="Methyltransf_11"/>
</dbReference>
<dbReference type="STRING" id="44933.SAMN05660971_02696"/>
<evidence type="ECO:0000259" key="2">
    <source>
        <dbReference type="Pfam" id="PF08241"/>
    </source>
</evidence>
<reference evidence="4 5" key="1">
    <citation type="submission" date="2016-11" db="EMBL/GenBank/DDBJ databases">
        <authorList>
            <person name="Jaros S."/>
            <person name="Januszkiewicz K."/>
            <person name="Wedrychowicz H."/>
        </authorList>
    </citation>
    <scope>NUCLEOTIDE SEQUENCE [LARGE SCALE GENOMIC DNA]</scope>
    <source>
        <strain evidence="4 5">DSM 4740</strain>
    </source>
</reference>
<dbReference type="EMBL" id="FRCA01000007">
    <property type="protein sequence ID" value="SHM32437.1"/>
    <property type="molecule type" value="Genomic_DNA"/>
</dbReference>
<dbReference type="RefSeq" id="WP_073435727.1">
    <property type="nucleotide sequence ID" value="NZ_BJXU01000066.1"/>
</dbReference>
<evidence type="ECO:0000313" key="3">
    <source>
        <dbReference type="EMBL" id="GEN23911.1"/>
    </source>
</evidence>
<dbReference type="SUPFAM" id="SSF53335">
    <property type="entry name" value="S-adenosyl-L-methionine-dependent methyltransferases"/>
    <property type="match status" value="1"/>
</dbReference>
<sequence length="271" mass="29712">MNAPLSLAPSAPANTSNDTDWSQRVAHAFSRAAPHYRRHARAQAAMAEALWSYLPASADHILDIGCGPGDLAYALAAHYAGARLTGVDLSYAMLHEARKQPHQQQLTWLCADAARLPLADASQALIVSNLAIQWCPDLQATLEELRRVIRPGGRAVINTLAPGTLSEIEQVWRQPHAPAGVLSFRDAACHRLAAHAAGWSGITVDQACERFHYPDLRAVMDSIKGVGAQVSGRDVRRTRGDIERARRRYETLRDHRGLPVTYQRLTLVLDA</sequence>
<dbReference type="EMBL" id="BJXU01000066">
    <property type="protein sequence ID" value="GEN23911.1"/>
    <property type="molecule type" value="Genomic_DNA"/>
</dbReference>
<evidence type="ECO:0000313" key="4">
    <source>
        <dbReference type="EMBL" id="SHM32437.1"/>
    </source>
</evidence>
<dbReference type="GO" id="GO:0008757">
    <property type="term" value="F:S-adenosylmethionine-dependent methyltransferase activity"/>
    <property type="evidence" value="ECO:0007669"/>
    <property type="project" value="InterPro"/>
</dbReference>
<dbReference type="Pfam" id="PF08241">
    <property type="entry name" value="Methyltransf_11"/>
    <property type="match status" value="1"/>
</dbReference>
<evidence type="ECO:0000313" key="5">
    <source>
        <dbReference type="Proteomes" id="UP000184123"/>
    </source>
</evidence>
<accession>A0A1M7HWE6</accession>
<dbReference type="Gene3D" id="3.40.50.150">
    <property type="entry name" value="Vaccinia Virus protein VP39"/>
    <property type="match status" value="1"/>
</dbReference>